<comment type="caution">
    <text evidence="1">The sequence shown here is derived from an EMBL/GenBank/DDBJ whole genome shotgun (WGS) entry which is preliminary data.</text>
</comment>
<sequence length="243" mass="26640">MDANQPSDSSEKLNAIIESANQLGVEISEAEALQWLSAMAAESDTEISMDLETGVFGHKVVMLDFSPADLAHFREIGRLVEFKDQPGVVETALALSGSSAQSKIQTYPGDCDYFERVNIIAETREEACQILAKIMREKALDTLKGPTYQLIEVKLGSYPYDVVKGDDLIKADSPISWSAPEIQDGKIEAFRPDGTQALIRWEEAAAEPGWCKMDWVIADPVRGKLANASNMLDVTWEAPDGSI</sequence>
<reference evidence="1" key="1">
    <citation type="journal article" date="2014" name="Front. Microbiol.">
        <title>High frequency of phylogenetically diverse reductive dehalogenase-homologous genes in deep subseafloor sedimentary metagenomes.</title>
        <authorList>
            <person name="Kawai M."/>
            <person name="Futagami T."/>
            <person name="Toyoda A."/>
            <person name="Takaki Y."/>
            <person name="Nishi S."/>
            <person name="Hori S."/>
            <person name="Arai W."/>
            <person name="Tsubouchi T."/>
            <person name="Morono Y."/>
            <person name="Uchiyama I."/>
            <person name="Ito T."/>
            <person name="Fujiyama A."/>
            <person name="Inagaki F."/>
            <person name="Takami H."/>
        </authorList>
    </citation>
    <scope>NUCLEOTIDE SEQUENCE</scope>
    <source>
        <strain evidence="1">Expedition CK06-06</strain>
    </source>
</reference>
<accession>X0TUT6</accession>
<gene>
    <name evidence="1" type="ORF">S01H1_16216</name>
</gene>
<organism evidence="1">
    <name type="scientific">marine sediment metagenome</name>
    <dbReference type="NCBI Taxonomy" id="412755"/>
    <lineage>
        <taxon>unclassified sequences</taxon>
        <taxon>metagenomes</taxon>
        <taxon>ecological metagenomes</taxon>
    </lineage>
</organism>
<feature type="non-terminal residue" evidence="1">
    <location>
        <position position="243"/>
    </location>
</feature>
<protein>
    <submittedName>
        <fullName evidence="1">Uncharacterized protein</fullName>
    </submittedName>
</protein>
<name>X0TUT6_9ZZZZ</name>
<proteinExistence type="predicted"/>
<dbReference type="AlphaFoldDB" id="X0TUT6"/>
<dbReference type="EMBL" id="BARS01008514">
    <property type="protein sequence ID" value="GAF79895.1"/>
    <property type="molecule type" value="Genomic_DNA"/>
</dbReference>
<evidence type="ECO:0000313" key="1">
    <source>
        <dbReference type="EMBL" id="GAF79895.1"/>
    </source>
</evidence>